<gene>
    <name evidence="2" type="ORF">SAMN05444352_111107</name>
</gene>
<dbReference type="Proteomes" id="UP000198407">
    <property type="component" value="Unassembled WGS sequence"/>
</dbReference>
<name>A0A239G3A8_9PSED</name>
<dbReference type="RefSeq" id="WP_042130190.1">
    <property type="nucleotide sequence ID" value="NZ_FZOL01000011.1"/>
</dbReference>
<protein>
    <recommendedName>
        <fullName evidence="4">Alpha-tubulin suppressor</fullName>
    </recommendedName>
</protein>
<dbReference type="PANTHER" id="PTHR45982:SF1">
    <property type="entry name" value="REGULATOR OF CHROMOSOME CONDENSATION"/>
    <property type="match status" value="1"/>
</dbReference>
<dbReference type="AlphaFoldDB" id="A0A239G3A8"/>
<organism evidence="2 3">
    <name type="scientific">Pseudomonas japonica</name>
    <dbReference type="NCBI Taxonomy" id="256466"/>
    <lineage>
        <taxon>Bacteria</taxon>
        <taxon>Pseudomonadati</taxon>
        <taxon>Pseudomonadota</taxon>
        <taxon>Gammaproteobacteria</taxon>
        <taxon>Pseudomonadales</taxon>
        <taxon>Pseudomonadaceae</taxon>
        <taxon>Pseudomonas</taxon>
    </lineage>
</organism>
<feature type="region of interest" description="Disordered" evidence="1">
    <location>
        <begin position="126"/>
        <end position="148"/>
    </location>
</feature>
<dbReference type="EMBL" id="FZOL01000011">
    <property type="protein sequence ID" value="SNS63072.1"/>
    <property type="molecule type" value="Genomic_DNA"/>
</dbReference>
<sequence length="1090" mass="115750">MSTDENAPLNLDPILIPGLIVPVQTDGADGGVNYHLLHVTEGGLLVEVQAYLNMQANDWIEVFWGDKSSPVAGGLVLPEDVGNRFGLFILPDRIAEGISDVWARVTRSGGGNGGESPPLPVLVRSVFPGGTDPDPDLPGHQNLPAPEPELPPGGIIDEEAAKNGVKVTISSYPNMRVFDRITFSWGGEFLQHDVTQAEVDAGSLEILVTEDTILAAGDSDTLALVYRVRDEVHNISSDWSLRTIIEVEVGQGLFNAPIIENPDPAADPYDVIDLELLGDADLLVEVHAAQEGDLLIGDVVKLAWTGTTAQGETITVDLPEQTVLRLPSNLKFYIPNADVIRLGRGRCVASYAVTRDDSPAGVSKRTFATFLGEEQRLPKPTVSDAVDGVLDPTLSATTVTVPGDALEAGDSVLLTWFGIRANGTPLVESIRRSISGSGAGKPLSIPIDGATLIAPLDGGTLSVYYSVEKQSGLLLESDREQLRVGEARAELPAPFTRPPAQDGALDPADLPEELEIVIAPWPDMAAGQTVYMVWSASSGPHIDDFIPIGPSMVGQEVVFYLERAQVEANLGADIELSYRVESQGEPTRISEIARFRIGARQGVGDGPLRIMGARWLASSSSITGSSRTLTALHDETLAPMVAEWRYEGDEEWTASTTWLDAKPWLKLYTRNNTEAWESRPANIIGNGTYSTSNIAYAAFVAMRDEVMSGPTRVVDMVGWGLPEYGGALGIMANLRSVVEITSSTTAFAARQTDGSVGCWGRLNDFNTPGTVSGTFDLVRSNAHAFVGRRPNGELFAWGHTGYGVPVPGHVLQHKDYIELRGATYAFAGLRASGHVVAWGNPDMGGQLRQGQETLDDIVEIVSNQGAFAAIREHAGGRSVIAWGDLSRGGMVPDDIARLTNVRSICGGVYNAFCILLDSGEVRAWPLTAEAGQVPDDIAALSNVVEVTANNHAFCARLSDNRVVAWGNPTNGGKLTDEVAGKSNIVQVSSAMVSFAALCSDGKVVAWGAPEAGGNTAPVVGQLVDVRAVYGNANAFTALTRDGRVVTWGIPGGGGNSSGVQPQLAGKVTARRLLPVDEARALFGDTSSDAQ</sequence>
<dbReference type="OrthoDB" id="6983889at2"/>
<dbReference type="SUPFAM" id="SSF50985">
    <property type="entry name" value="RCC1/BLIP-II"/>
    <property type="match status" value="2"/>
</dbReference>
<proteinExistence type="predicted"/>
<keyword evidence="3" id="KW-1185">Reference proteome</keyword>
<accession>A0A239G3A8</accession>
<evidence type="ECO:0000313" key="2">
    <source>
        <dbReference type="EMBL" id="SNS63072.1"/>
    </source>
</evidence>
<dbReference type="Gene3D" id="2.130.10.30">
    <property type="entry name" value="Regulator of chromosome condensation 1/beta-lactamase-inhibitor protein II"/>
    <property type="match status" value="2"/>
</dbReference>
<reference evidence="3" key="1">
    <citation type="submission" date="2017-06" db="EMBL/GenBank/DDBJ databases">
        <authorList>
            <person name="Varghese N."/>
            <person name="Submissions S."/>
        </authorList>
    </citation>
    <scope>NUCLEOTIDE SEQUENCE [LARGE SCALE GENOMIC DNA]</scope>
    <source>
        <strain evidence="3">DSM 22348</strain>
    </source>
</reference>
<evidence type="ECO:0000256" key="1">
    <source>
        <dbReference type="SAM" id="MobiDB-lite"/>
    </source>
</evidence>
<dbReference type="InterPro" id="IPR009091">
    <property type="entry name" value="RCC1/BLIP-II"/>
</dbReference>
<evidence type="ECO:0000313" key="3">
    <source>
        <dbReference type="Proteomes" id="UP000198407"/>
    </source>
</evidence>
<dbReference type="InterPro" id="IPR051553">
    <property type="entry name" value="Ran_GTPase-activating"/>
</dbReference>
<dbReference type="STRING" id="1215104.GCA_000730585_00261"/>
<dbReference type="PANTHER" id="PTHR45982">
    <property type="entry name" value="REGULATOR OF CHROMOSOME CONDENSATION"/>
    <property type="match status" value="1"/>
</dbReference>
<evidence type="ECO:0008006" key="4">
    <source>
        <dbReference type="Google" id="ProtNLM"/>
    </source>
</evidence>